<dbReference type="InterPro" id="IPR004576">
    <property type="entry name" value="Mfd"/>
</dbReference>
<dbReference type="Gene3D" id="3.40.50.300">
    <property type="entry name" value="P-loop containing nucleotide triphosphate hydrolases"/>
    <property type="match status" value="2"/>
</dbReference>
<evidence type="ECO:0000259" key="11">
    <source>
        <dbReference type="PROSITE" id="PS51194"/>
    </source>
</evidence>
<feature type="domain" description="Helicase C-terminal" evidence="11">
    <location>
        <begin position="807"/>
        <end position="961"/>
    </location>
</feature>
<dbReference type="Pfam" id="PF00271">
    <property type="entry name" value="Helicase_C"/>
    <property type="match status" value="1"/>
</dbReference>
<dbReference type="PROSITE" id="PS51194">
    <property type="entry name" value="HELICASE_CTER"/>
    <property type="match status" value="1"/>
</dbReference>
<keyword evidence="2 9" id="KW-0547">Nucleotide-binding</keyword>
<dbReference type="PANTHER" id="PTHR47964">
    <property type="entry name" value="ATP-DEPENDENT DNA HELICASE HOMOLOG RECG, CHLOROPLASTIC"/>
    <property type="match status" value="1"/>
</dbReference>
<keyword evidence="13" id="KW-1185">Reference proteome</keyword>
<dbReference type="GO" id="GO:0005737">
    <property type="term" value="C:cytoplasm"/>
    <property type="evidence" value="ECO:0007669"/>
    <property type="project" value="UniProtKB-SubCell"/>
</dbReference>
<dbReference type="HAMAP" id="MF_00969">
    <property type="entry name" value="TRCF"/>
    <property type="match status" value="1"/>
</dbReference>
<sequence>MPNTAAPAAPTALPAGHIRVGGAPEGFDARVLLKELEAGKPVVHVARDDKRAEAMAAALRAHQGGVTVLRFPAWDVLPYDRLSPAAEVSATRMATLTALAHGFTGKFILLTTLGALTQKLPPRAVLKGAGFSARLNQRIDEDALRHFLVRMGFTQTPTVMEPGDWSPRGGIIDIWPPGQKLPVRLDLFGDTLDGLRRFDAVTQRTTDQLEMIELAPVSEVILDGPAITRFRQTYRLEFGAAGTDDPLYESISAGKRTQGAEHWLPFYYETLETLPDYLPDATFVLDNGTLGHHADRWDQIADMYDNRAEAMKAKGRVDSVYKPARPETLYVRPDDLDTVLARTRTLHLSPLQTAPGPNVIDAGGRIGRSFAPERQLENISLFETLADHIAAKRADGGVVIASYSGGARERLQGLLDDQGVTGLKAIRRLEEVAKGEVGLAIWALDRGWEGPVGKGRLTVISEQDVLGERLIRGKKKKRRAENFLTEAQALSVGDLVVHVDHGVGRFIGLETVTAAGAPHECLTLEYAGGDRLFLPVENIELLSRYGQEEGLLDKLGGGAWQARKARLKERIRQIAERLMRIAAERALRKAPQLEPPADMYEGFAARFPYEETDDQMQAIEDVAEDLASGKPMDRLIVGDVGFGKTEVAMRAAFIAATAGKQVAVIAPTTLLARQHAKSFEDRFRGLPINVRQLSRFVTTKNANETRAGLTDGTVDIAIGTHALLAKAVKFKDLGLLIIDEEQHFGVTHKERLKEMRSDVHVLTLSATPIPRTLQMSLTGVRDLSIIGTPPVDRLAIRTYVSEFDTVQVREALLREHYRGGQSFVVVPRISDLSEMEAFLREQLPELSYVIAHGQLAAGDLDDRMNAFYDGKYDVLLSTTIIESGIDIPTANTMIVWRADMFGLSQLYQIRGRVGRSKTRAYAFLTTKPRAKLTTTAERRLKVLGSIDALGAGFNIASQDLDLRGGGNIIGEEQSGQMKEVGLELYQSMLQETIDKLKSGKADLPDALSDDWSPQINLGVPVLIPEDYVSDLDTRLGLYRRLSGLDRKVELEGFAAELIDRFGPLPRDVNVLLRIVRIKALCKAAGVEKLNVGAKGATVEFHANRFARPEGLVDFIKSKKGAAKIKGDKLVVIQDFPSEADRIKGAFSIARDLAVHAGVAKQKSD</sequence>
<evidence type="ECO:0000256" key="4">
    <source>
        <dbReference type="ARBA" id="ARBA00022801"/>
    </source>
</evidence>
<gene>
    <name evidence="12" type="primary">mfd_1</name>
    <name evidence="9" type="synonym">mfd</name>
    <name evidence="12" type="ORF">JDO7802_01954</name>
</gene>
<evidence type="ECO:0000259" key="10">
    <source>
        <dbReference type="PROSITE" id="PS51192"/>
    </source>
</evidence>
<dbReference type="Gene3D" id="3.40.50.11180">
    <property type="match status" value="1"/>
</dbReference>
<dbReference type="SMART" id="SM01058">
    <property type="entry name" value="CarD_TRCF"/>
    <property type="match status" value="1"/>
</dbReference>
<dbReference type="GO" id="GO:0003678">
    <property type="term" value="F:DNA helicase activity"/>
    <property type="evidence" value="ECO:0007669"/>
    <property type="project" value="TreeGrafter"/>
</dbReference>
<dbReference type="Gene3D" id="3.90.1150.50">
    <property type="entry name" value="Transcription-repair-coupling factor, D7 domain"/>
    <property type="match status" value="1"/>
</dbReference>
<dbReference type="InterPro" id="IPR014001">
    <property type="entry name" value="Helicase_ATP-bd"/>
</dbReference>
<dbReference type="InterPro" id="IPR036101">
    <property type="entry name" value="CarD-like/TRCF_RID_sf"/>
</dbReference>
<dbReference type="InterPro" id="IPR003711">
    <property type="entry name" value="CarD-like/TRCF_RID"/>
</dbReference>
<dbReference type="InterPro" id="IPR005118">
    <property type="entry name" value="TRCF_C"/>
</dbReference>
<dbReference type="OrthoDB" id="9804325at2"/>
<keyword evidence="7 9" id="KW-0238">DNA-binding</keyword>
<keyword evidence="8 9" id="KW-0234">DNA repair</keyword>
<keyword evidence="6 9" id="KW-0067">ATP-binding</keyword>
<dbReference type="InterPro" id="IPR037235">
    <property type="entry name" value="TRCF-like_C_D7"/>
</dbReference>
<keyword evidence="3 9" id="KW-0227">DNA damage</keyword>
<reference evidence="12 13" key="1">
    <citation type="submission" date="2015-07" db="EMBL/GenBank/DDBJ databases">
        <authorList>
            <person name="Noorani M."/>
        </authorList>
    </citation>
    <scope>NUCLEOTIDE SEQUENCE [LARGE SCALE GENOMIC DNA]</scope>
    <source>
        <strain evidence="12 13">CECT 7802</strain>
    </source>
</reference>
<dbReference type="EC" id="3.6.4.-" evidence="9"/>
<dbReference type="InterPro" id="IPR001650">
    <property type="entry name" value="Helicase_C-like"/>
</dbReference>
<dbReference type="Pfam" id="PF17757">
    <property type="entry name" value="UvrB_inter"/>
    <property type="match status" value="1"/>
</dbReference>
<dbReference type="Proteomes" id="UP000049222">
    <property type="component" value="Unassembled WGS sequence"/>
</dbReference>
<evidence type="ECO:0000256" key="1">
    <source>
        <dbReference type="ARBA" id="ARBA00022490"/>
    </source>
</evidence>
<evidence type="ECO:0000256" key="9">
    <source>
        <dbReference type="HAMAP-Rule" id="MF_00969"/>
    </source>
</evidence>
<dbReference type="RefSeq" id="WP_055085061.1">
    <property type="nucleotide sequence ID" value="NZ_CXSU01000012.1"/>
</dbReference>
<dbReference type="NCBIfam" id="TIGR00580">
    <property type="entry name" value="mfd"/>
    <property type="match status" value="1"/>
</dbReference>
<comment type="subcellular location">
    <subcellularLocation>
        <location evidence="9">Cytoplasm</location>
    </subcellularLocation>
</comment>
<dbReference type="InterPro" id="IPR047112">
    <property type="entry name" value="RecG/Mfd"/>
</dbReference>
<dbReference type="Gene3D" id="2.40.10.170">
    <property type="match status" value="1"/>
</dbReference>
<comment type="similarity">
    <text evidence="9">In the C-terminal section; belongs to the helicase family. RecG subfamily.</text>
</comment>
<organism evidence="12 13">
    <name type="scientific">Jannaschia donghaensis</name>
    <dbReference type="NCBI Taxonomy" id="420998"/>
    <lineage>
        <taxon>Bacteria</taxon>
        <taxon>Pseudomonadati</taxon>
        <taxon>Pseudomonadota</taxon>
        <taxon>Alphaproteobacteria</taxon>
        <taxon>Rhodobacterales</taxon>
        <taxon>Roseobacteraceae</taxon>
        <taxon>Jannaschia</taxon>
    </lineage>
</organism>
<dbReference type="SMART" id="SM00490">
    <property type="entry name" value="HELICc"/>
    <property type="match status" value="1"/>
</dbReference>
<evidence type="ECO:0000256" key="5">
    <source>
        <dbReference type="ARBA" id="ARBA00022806"/>
    </source>
</evidence>
<dbReference type="Pfam" id="PF00270">
    <property type="entry name" value="DEAD"/>
    <property type="match status" value="1"/>
</dbReference>
<keyword evidence="4 9" id="KW-0378">Hydrolase</keyword>
<dbReference type="CDD" id="cd17991">
    <property type="entry name" value="DEXHc_TRCF"/>
    <property type="match status" value="1"/>
</dbReference>
<dbReference type="SUPFAM" id="SSF143517">
    <property type="entry name" value="TRCF domain-like"/>
    <property type="match status" value="1"/>
</dbReference>
<dbReference type="InterPro" id="IPR027417">
    <property type="entry name" value="P-loop_NTPase"/>
</dbReference>
<dbReference type="STRING" id="420998.JDO7802_01954"/>
<proteinExistence type="inferred from homology"/>
<dbReference type="InterPro" id="IPR011545">
    <property type="entry name" value="DEAD/DEAH_box_helicase_dom"/>
</dbReference>
<protein>
    <recommendedName>
        <fullName evidence="9">Transcription-repair-coupling factor</fullName>
        <shortName evidence="9">TRCF</shortName>
        <ecNumber evidence="9">3.6.4.-</ecNumber>
    </recommendedName>
</protein>
<name>A0A0M6YKY4_9RHOB</name>
<dbReference type="GO" id="GO:0000716">
    <property type="term" value="P:transcription-coupled nucleotide-excision repair, DNA damage recognition"/>
    <property type="evidence" value="ECO:0007669"/>
    <property type="project" value="UniProtKB-UniRule"/>
</dbReference>
<dbReference type="EMBL" id="CXSU01000012">
    <property type="protein sequence ID" value="CTQ49937.1"/>
    <property type="molecule type" value="Genomic_DNA"/>
</dbReference>
<keyword evidence="1 9" id="KW-0963">Cytoplasm</keyword>
<dbReference type="GO" id="GO:0016787">
    <property type="term" value="F:hydrolase activity"/>
    <property type="evidence" value="ECO:0007669"/>
    <property type="project" value="UniProtKB-KW"/>
</dbReference>
<accession>A0A0M6YKY4</accession>
<dbReference type="GO" id="GO:0006355">
    <property type="term" value="P:regulation of DNA-templated transcription"/>
    <property type="evidence" value="ECO:0007669"/>
    <property type="project" value="UniProtKB-UniRule"/>
</dbReference>
<dbReference type="SUPFAM" id="SSF52540">
    <property type="entry name" value="P-loop containing nucleoside triphosphate hydrolases"/>
    <property type="match status" value="4"/>
</dbReference>
<dbReference type="SUPFAM" id="SSF141259">
    <property type="entry name" value="CarD-like"/>
    <property type="match status" value="1"/>
</dbReference>
<dbReference type="Gene3D" id="3.30.2060.10">
    <property type="entry name" value="Penicillin-binding protein 1b domain"/>
    <property type="match status" value="1"/>
</dbReference>
<evidence type="ECO:0000313" key="13">
    <source>
        <dbReference type="Proteomes" id="UP000049222"/>
    </source>
</evidence>
<evidence type="ECO:0000256" key="8">
    <source>
        <dbReference type="ARBA" id="ARBA00023204"/>
    </source>
</evidence>
<evidence type="ECO:0000313" key="12">
    <source>
        <dbReference type="EMBL" id="CTQ49937.1"/>
    </source>
</evidence>
<dbReference type="Pfam" id="PF03461">
    <property type="entry name" value="TRCF"/>
    <property type="match status" value="1"/>
</dbReference>
<dbReference type="GO" id="GO:0005524">
    <property type="term" value="F:ATP binding"/>
    <property type="evidence" value="ECO:0007669"/>
    <property type="project" value="UniProtKB-UniRule"/>
</dbReference>
<keyword evidence="5" id="KW-0347">Helicase</keyword>
<comment type="function">
    <text evidence="9">Couples transcription and DNA repair by recognizing RNA polymerase (RNAP) stalled at DNA lesions. Mediates ATP-dependent release of RNAP and its truncated transcript from the DNA, and recruitment of nucleotide excision repair machinery to the damaged site.</text>
</comment>
<dbReference type="Pfam" id="PF02559">
    <property type="entry name" value="CarD_TRCF_RID"/>
    <property type="match status" value="1"/>
</dbReference>
<evidence type="ECO:0000256" key="7">
    <source>
        <dbReference type="ARBA" id="ARBA00023125"/>
    </source>
</evidence>
<comment type="similarity">
    <text evidence="9">In the N-terminal section; belongs to the UvrB family.</text>
</comment>
<dbReference type="PANTHER" id="PTHR47964:SF1">
    <property type="entry name" value="ATP-DEPENDENT DNA HELICASE HOMOLOG RECG, CHLOROPLASTIC"/>
    <property type="match status" value="1"/>
</dbReference>
<dbReference type="GO" id="GO:0003684">
    <property type="term" value="F:damaged DNA binding"/>
    <property type="evidence" value="ECO:0007669"/>
    <property type="project" value="InterPro"/>
</dbReference>
<dbReference type="SMART" id="SM00487">
    <property type="entry name" value="DEXDc"/>
    <property type="match status" value="1"/>
</dbReference>
<dbReference type="PROSITE" id="PS51192">
    <property type="entry name" value="HELICASE_ATP_BIND_1"/>
    <property type="match status" value="1"/>
</dbReference>
<evidence type="ECO:0000256" key="3">
    <source>
        <dbReference type="ARBA" id="ARBA00022763"/>
    </source>
</evidence>
<dbReference type="InterPro" id="IPR041471">
    <property type="entry name" value="UvrB_inter"/>
</dbReference>
<evidence type="ECO:0000256" key="6">
    <source>
        <dbReference type="ARBA" id="ARBA00022840"/>
    </source>
</evidence>
<dbReference type="SMART" id="SM00982">
    <property type="entry name" value="TRCF"/>
    <property type="match status" value="1"/>
</dbReference>
<dbReference type="AlphaFoldDB" id="A0A0M6YKY4"/>
<feature type="domain" description="Helicase ATP-binding" evidence="10">
    <location>
        <begin position="625"/>
        <end position="786"/>
    </location>
</feature>
<evidence type="ECO:0000256" key="2">
    <source>
        <dbReference type="ARBA" id="ARBA00022741"/>
    </source>
</evidence>